<dbReference type="GO" id="GO:0006633">
    <property type="term" value="P:fatty acid biosynthetic process"/>
    <property type="evidence" value="ECO:0007669"/>
    <property type="project" value="UniProtKB-UniRule"/>
</dbReference>
<evidence type="ECO:0000256" key="1">
    <source>
        <dbReference type="ARBA" id="ARBA00004496"/>
    </source>
</evidence>
<name>A0AAW8CI52_9PAST</name>
<evidence type="ECO:0000256" key="4">
    <source>
        <dbReference type="ARBA" id="ARBA00022516"/>
    </source>
</evidence>
<evidence type="ECO:0000256" key="2">
    <source>
        <dbReference type="ARBA" id="ARBA00009174"/>
    </source>
</evidence>
<dbReference type="GO" id="GO:0005737">
    <property type="term" value="C:cytoplasm"/>
    <property type="evidence" value="ECO:0007669"/>
    <property type="project" value="UniProtKB-SubCell"/>
</dbReference>
<dbReference type="InterPro" id="IPR013114">
    <property type="entry name" value="FabA_FabZ"/>
</dbReference>
<dbReference type="HAMAP" id="MF_00406">
    <property type="entry name" value="FabZ"/>
    <property type="match status" value="1"/>
</dbReference>
<comment type="function">
    <text evidence="8 9">Involved in unsaturated fatty acids biosynthesis. Catalyzes the dehydration of short chain beta-hydroxyacyl-ACPs and long chain saturated and unsaturated beta-hydroxyacyl-ACPs.</text>
</comment>
<dbReference type="PANTHER" id="PTHR30272:SF1">
    <property type="entry name" value="3-HYDROXYACYL-[ACYL-CARRIER-PROTEIN] DEHYDRATASE"/>
    <property type="match status" value="1"/>
</dbReference>
<proteinExistence type="inferred from homology"/>
<dbReference type="GO" id="GO:0009245">
    <property type="term" value="P:lipid A biosynthetic process"/>
    <property type="evidence" value="ECO:0007669"/>
    <property type="project" value="UniProtKB-UniRule"/>
</dbReference>
<feature type="active site" evidence="9">
    <location>
        <position position="57"/>
    </location>
</feature>
<dbReference type="EC" id="4.2.1.59" evidence="9"/>
<keyword evidence="3 9" id="KW-0963">Cytoplasm</keyword>
<dbReference type="InterPro" id="IPR029069">
    <property type="entry name" value="HotDog_dom_sf"/>
</dbReference>
<dbReference type="CDD" id="cd01288">
    <property type="entry name" value="FabZ"/>
    <property type="match status" value="1"/>
</dbReference>
<dbReference type="GO" id="GO:0016020">
    <property type="term" value="C:membrane"/>
    <property type="evidence" value="ECO:0007669"/>
    <property type="project" value="GOC"/>
</dbReference>
<dbReference type="FunFam" id="3.10.129.10:FF:000001">
    <property type="entry name" value="3-hydroxyacyl-[acyl-carrier-protein] dehydratase FabZ"/>
    <property type="match status" value="1"/>
</dbReference>
<evidence type="ECO:0000256" key="6">
    <source>
        <dbReference type="ARBA" id="ARBA00023098"/>
    </source>
</evidence>
<evidence type="ECO:0000313" key="10">
    <source>
        <dbReference type="EMBL" id="MDP8187329.1"/>
    </source>
</evidence>
<dbReference type="EMBL" id="JASAYJ010000010">
    <property type="protein sequence ID" value="MDP8187329.1"/>
    <property type="molecule type" value="Genomic_DNA"/>
</dbReference>
<evidence type="ECO:0000256" key="5">
    <source>
        <dbReference type="ARBA" id="ARBA00022556"/>
    </source>
</evidence>
<dbReference type="InterPro" id="IPR010084">
    <property type="entry name" value="FabZ"/>
</dbReference>
<dbReference type="RefSeq" id="WP_211597971.1">
    <property type="nucleotide sequence ID" value="NZ_JAGRQI010000010.1"/>
</dbReference>
<dbReference type="GO" id="GO:0019171">
    <property type="term" value="F:(3R)-hydroxyacyl-[acyl-carrier-protein] dehydratase activity"/>
    <property type="evidence" value="ECO:0007669"/>
    <property type="project" value="UniProtKB-EC"/>
</dbReference>
<comment type="caution">
    <text evidence="10">The sequence shown here is derived from an EMBL/GenBank/DDBJ whole genome shotgun (WGS) entry which is preliminary data.</text>
</comment>
<keyword evidence="5 9" id="KW-0441">Lipid A biosynthesis</keyword>
<reference evidence="10" key="1">
    <citation type="journal article" date="2023" name="Front. Microbiol.">
        <title>Phylogeography and host specificity of Pasteurellaceae pathogenic to sea-farmed fish in the north-east Atlantic.</title>
        <authorList>
            <person name="Gulla S."/>
            <person name="Colquhoun D.J."/>
            <person name="Olsen A.B."/>
            <person name="Spilsberg B."/>
            <person name="Lagesen K."/>
            <person name="Aakesson C.P."/>
            <person name="Strom S."/>
            <person name="Manji F."/>
            <person name="Birkbeck T.H."/>
            <person name="Nilsen H.K."/>
        </authorList>
    </citation>
    <scope>NUCLEOTIDE SEQUENCE</scope>
    <source>
        <strain evidence="10">VIB1234</strain>
    </source>
</reference>
<gene>
    <name evidence="9 10" type="primary">fabZ</name>
    <name evidence="10" type="ORF">QJU78_06025</name>
</gene>
<evidence type="ECO:0000256" key="8">
    <source>
        <dbReference type="ARBA" id="ARBA00025049"/>
    </source>
</evidence>
<comment type="subcellular location">
    <subcellularLocation>
        <location evidence="1 9">Cytoplasm</location>
    </subcellularLocation>
</comment>
<dbReference type="AlphaFoldDB" id="A0AAW8CI52"/>
<keyword evidence="7 9" id="KW-0456">Lyase</keyword>
<evidence type="ECO:0000256" key="7">
    <source>
        <dbReference type="ARBA" id="ARBA00023239"/>
    </source>
</evidence>
<keyword evidence="6 9" id="KW-0443">Lipid metabolism</keyword>
<dbReference type="NCBIfam" id="NF000582">
    <property type="entry name" value="PRK00006.1"/>
    <property type="match status" value="1"/>
</dbReference>
<keyword evidence="4 9" id="KW-0444">Lipid biosynthesis</keyword>
<comment type="similarity">
    <text evidence="2 9">Belongs to the thioester dehydratase family. FabZ subfamily.</text>
</comment>
<dbReference type="Gene3D" id="3.10.129.10">
    <property type="entry name" value="Hotdog Thioesterase"/>
    <property type="match status" value="1"/>
</dbReference>
<organism evidence="10 11">
    <name type="scientific">Pasteurella atlantica</name>
    <dbReference type="NCBI Taxonomy" id="2827233"/>
    <lineage>
        <taxon>Bacteria</taxon>
        <taxon>Pseudomonadati</taxon>
        <taxon>Pseudomonadota</taxon>
        <taxon>Gammaproteobacteria</taxon>
        <taxon>Pasteurellales</taxon>
        <taxon>Pasteurellaceae</taxon>
        <taxon>Pasteurella</taxon>
    </lineage>
</organism>
<evidence type="ECO:0000256" key="9">
    <source>
        <dbReference type="HAMAP-Rule" id="MF_00406"/>
    </source>
</evidence>
<sequence length="152" mass="17329">MEQQSRESRIIETTEIMELLPHRYPFLLVDRVIDFEEGKWIKAIKNVTANEPCFTGHFPKQPIFPGVLIMESLAQAMGILAFKTHQLEGGEIFYFAGINNARFKKPVLPGDQMKLQVNILKEMRGVIRFTGTVTVEGKTVCEAELMCARRQS</sequence>
<dbReference type="Proteomes" id="UP001230466">
    <property type="component" value="Unassembled WGS sequence"/>
</dbReference>
<dbReference type="PANTHER" id="PTHR30272">
    <property type="entry name" value="3-HYDROXYACYL-[ACYL-CARRIER-PROTEIN] DEHYDRATASE"/>
    <property type="match status" value="1"/>
</dbReference>
<dbReference type="SUPFAM" id="SSF54637">
    <property type="entry name" value="Thioesterase/thiol ester dehydrase-isomerase"/>
    <property type="match status" value="1"/>
</dbReference>
<protein>
    <recommendedName>
        <fullName evidence="9">3-hydroxyacyl-[acyl-carrier-protein] dehydratase FabZ</fullName>
        <ecNumber evidence="9">4.2.1.59</ecNumber>
    </recommendedName>
    <alternativeName>
        <fullName evidence="9">(3R)-hydroxymyristoyl-[acyl-carrier-protein] dehydratase</fullName>
        <shortName evidence="9">(3R)-hydroxymyristoyl-ACP dehydrase</shortName>
    </alternativeName>
    <alternativeName>
        <fullName evidence="9">Beta-hydroxyacyl-ACP dehydratase</fullName>
    </alternativeName>
</protein>
<evidence type="ECO:0000313" key="11">
    <source>
        <dbReference type="Proteomes" id="UP001230466"/>
    </source>
</evidence>
<dbReference type="Pfam" id="PF07977">
    <property type="entry name" value="FabA"/>
    <property type="match status" value="1"/>
</dbReference>
<accession>A0AAW8CI52</accession>
<comment type="catalytic activity">
    <reaction evidence="9">
        <text>a (3R)-hydroxyacyl-[ACP] = a (2E)-enoyl-[ACP] + H2O</text>
        <dbReference type="Rhea" id="RHEA:13097"/>
        <dbReference type="Rhea" id="RHEA-COMP:9925"/>
        <dbReference type="Rhea" id="RHEA-COMP:9945"/>
        <dbReference type="ChEBI" id="CHEBI:15377"/>
        <dbReference type="ChEBI" id="CHEBI:78784"/>
        <dbReference type="ChEBI" id="CHEBI:78827"/>
        <dbReference type="EC" id="4.2.1.59"/>
    </reaction>
</comment>
<evidence type="ECO:0000256" key="3">
    <source>
        <dbReference type="ARBA" id="ARBA00022490"/>
    </source>
</evidence>
<dbReference type="NCBIfam" id="TIGR01750">
    <property type="entry name" value="fabZ"/>
    <property type="match status" value="1"/>
</dbReference>